<keyword evidence="7" id="KW-1185">Reference proteome</keyword>
<dbReference type="GO" id="GO:0016020">
    <property type="term" value="C:membrane"/>
    <property type="evidence" value="ECO:0007669"/>
    <property type="project" value="UniProtKB-SubCell"/>
</dbReference>
<gene>
    <name evidence="6" type="ORF">QN277_019062</name>
</gene>
<accession>A0AAE1JRU9</accession>
<keyword evidence="3 5" id="KW-1133">Transmembrane helix</keyword>
<proteinExistence type="predicted"/>
<organism evidence="6 7">
    <name type="scientific">Acacia crassicarpa</name>
    <name type="common">northern wattle</name>
    <dbReference type="NCBI Taxonomy" id="499986"/>
    <lineage>
        <taxon>Eukaryota</taxon>
        <taxon>Viridiplantae</taxon>
        <taxon>Streptophyta</taxon>
        <taxon>Embryophyta</taxon>
        <taxon>Tracheophyta</taxon>
        <taxon>Spermatophyta</taxon>
        <taxon>Magnoliopsida</taxon>
        <taxon>eudicotyledons</taxon>
        <taxon>Gunneridae</taxon>
        <taxon>Pentapetalae</taxon>
        <taxon>rosids</taxon>
        <taxon>fabids</taxon>
        <taxon>Fabales</taxon>
        <taxon>Fabaceae</taxon>
        <taxon>Caesalpinioideae</taxon>
        <taxon>mimosoid clade</taxon>
        <taxon>Acacieae</taxon>
        <taxon>Acacia</taxon>
    </lineage>
</organism>
<dbReference type="AlphaFoldDB" id="A0AAE1JRU9"/>
<dbReference type="InterPro" id="IPR005828">
    <property type="entry name" value="MFS_sugar_transport-like"/>
</dbReference>
<evidence type="ECO:0000313" key="6">
    <source>
        <dbReference type="EMBL" id="KAK4276072.1"/>
    </source>
</evidence>
<comment type="subcellular location">
    <subcellularLocation>
        <location evidence="1">Membrane</location>
        <topology evidence="1">Multi-pass membrane protein</topology>
    </subcellularLocation>
</comment>
<dbReference type="Pfam" id="PF00083">
    <property type="entry name" value="Sugar_tr"/>
    <property type="match status" value="1"/>
</dbReference>
<feature type="transmembrane region" description="Helical" evidence="5">
    <location>
        <begin position="170"/>
        <end position="188"/>
    </location>
</feature>
<reference evidence="6" key="1">
    <citation type="submission" date="2023-10" db="EMBL/GenBank/DDBJ databases">
        <title>Chromosome-level genome of the transformable northern wattle, Acacia crassicarpa.</title>
        <authorList>
            <person name="Massaro I."/>
            <person name="Sinha N.R."/>
            <person name="Poethig S."/>
            <person name="Leichty A.R."/>
        </authorList>
    </citation>
    <scope>NUCLEOTIDE SEQUENCE</scope>
    <source>
        <strain evidence="6">Acra3RX</strain>
        <tissue evidence="6">Leaf</tissue>
    </source>
</reference>
<feature type="transmembrane region" description="Helical" evidence="5">
    <location>
        <begin position="137"/>
        <end position="158"/>
    </location>
</feature>
<dbReference type="GO" id="GO:0022857">
    <property type="term" value="F:transmembrane transporter activity"/>
    <property type="evidence" value="ECO:0007669"/>
    <property type="project" value="InterPro"/>
</dbReference>
<dbReference type="Proteomes" id="UP001293593">
    <property type="component" value="Unassembled WGS sequence"/>
</dbReference>
<protein>
    <submittedName>
        <fullName evidence="6">Uncharacterized protein</fullName>
    </submittedName>
</protein>
<evidence type="ECO:0000256" key="3">
    <source>
        <dbReference type="ARBA" id="ARBA00022989"/>
    </source>
</evidence>
<comment type="caution">
    <text evidence="6">The sequence shown here is derived from an EMBL/GenBank/DDBJ whole genome shotgun (WGS) entry which is preliminary data.</text>
</comment>
<feature type="transmembrane region" description="Helical" evidence="5">
    <location>
        <begin position="105"/>
        <end position="125"/>
    </location>
</feature>
<evidence type="ECO:0000256" key="5">
    <source>
        <dbReference type="SAM" id="Phobius"/>
    </source>
</evidence>
<evidence type="ECO:0000256" key="4">
    <source>
        <dbReference type="ARBA" id="ARBA00023136"/>
    </source>
</evidence>
<name>A0AAE1JRU9_9FABA</name>
<dbReference type="EMBL" id="JAWXYG010000004">
    <property type="protein sequence ID" value="KAK4276072.1"/>
    <property type="molecule type" value="Genomic_DNA"/>
</dbReference>
<dbReference type="PANTHER" id="PTHR24064">
    <property type="entry name" value="SOLUTE CARRIER FAMILY 22 MEMBER"/>
    <property type="match status" value="1"/>
</dbReference>
<evidence type="ECO:0000313" key="7">
    <source>
        <dbReference type="Proteomes" id="UP001293593"/>
    </source>
</evidence>
<evidence type="ECO:0000256" key="1">
    <source>
        <dbReference type="ARBA" id="ARBA00004141"/>
    </source>
</evidence>
<dbReference type="Gene3D" id="1.20.1250.20">
    <property type="entry name" value="MFS general substrate transporter like domains"/>
    <property type="match status" value="1"/>
</dbReference>
<keyword evidence="4 5" id="KW-0472">Membrane</keyword>
<dbReference type="InterPro" id="IPR036259">
    <property type="entry name" value="MFS_trans_sf"/>
</dbReference>
<keyword evidence="2 5" id="KW-0812">Transmembrane</keyword>
<sequence length="189" mass="22036">MPETARYTALISKNARQAADDMAKVLQVDIEAEPEKVEKITQRKDKYGLFSWEFARRHGLHLLGTTSTWFLLDIAYYSNHLFQKDIYTSVGWLPKPEEMNAIYEVYRVAAAATLITLCGTVPGYWFTVAFIDYLGRFFIQLMGFFFMTVFMFALALPYNHYWTEEKNRKGFLAMYSLTFFFANFGPNLL</sequence>
<dbReference type="SUPFAM" id="SSF103473">
    <property type="entry name" value="MFS general substrate transporter"/>
    <property type="match status" value="1"/>
</dbReference>
<evidence type="ECO:0000256" key="2">
    <source>
        <dbReference type="ARBA" id="ARBA00022692"/>
    </source>
</evidence>